<evidence type="ECO:0000313" key="2">
    <source>
        <dbReference type="Proteomes" id="UP000504634"/>
    </source>
</evidence>
<evidence type="ECO:0000256" key="1">
    <source>
        <dbReference type="SAM" id="MobiDB-lite"/>
    </source>
</evidence>
<gene>
    <name evidence="3" type="primary">LOC115622621</name>
</gene>
<sequence>MCNFNPSPEGECIPNSMFKEECQKARGCLSCFVCKPCRYDRSLVAESAAQRSRSTESHKNCKCFKEEKFSNMIPPSFLCKDETKPKPKCPRKSSCACPRSKDTCKDSAAGDKKDKAACKCKTEDGPCTPTNCCPRTGQGQGTLDNGFGSAEYIAPGIVEIGYDRPGTMSPIAVTPGYEPEVAALPEMGLPACFQKRPQPICCYQTMPREQIAPIPPQTGQCTTRGNQLAAGLPTRRSPPFDPCTGELCEAPCGATACHQNVRPSNGLRNQSNCPCQMQNQSSKRQRTTGQQPQPQPQAQPQELFNCCENPEKFECFCNALHIPCPRPAVDTSGSMSAPSKRRGEHTRKHKPSLPKSRKSSARMSIASTMQNSRMSLSRRPSAINQKSRPSTRQSTRASRDVRRDTRSARQSQSSLCNSEMEGCNNKGKKHLKYGTSGCPCTDDSTQTCGIDNCDGGQSCAGAGQGPCGQDGGAGNCNSGGAGNCNAGGAGNCNAGGAGNCNSGGAGNCNAGGGGGNACGMAQQDQGGKSCNPCGWYPCYVCSYYPVKCCNGCVHYNSCYWPVCCYGCNPCCPQPEPEPQACPSQNACGQSQSQQQNQGCVSQSQSKCQSGNTSCKGSSRIVAGAIVPYQPKTQEPDEPWTRCQYCSTCNLTGGCNLYRRVCYPPYCYASSQPSTYRRTLTSRRTDID</sequence>
<keyword evidence="2" id="KW-1185">Reference proteome</keyword>
<proteinExistence type="predicted"/>
<dbReference type="Proteomes" id="UP000504634">
    <property type="component" value="Unplaced"/>
</dbReference>
<reference evidence="3" key="1">
    <citation type="submission" date="2025-08" db="UniProtKB">
        <authorList>
            <consortium name="RefSeq"/>
        </authorList>
    </citation>
    <scope>IDENTIFICATION</scope>
    <source>
        <strain evidence="3">11010-0011.00</strain>
        <tissue evidence="3">Whole body</tissue>
    </source>
</reference>
<dbReference type="GeneID" id="115622621"/>
<dbReference type="AlphaFoldDB" id="A0A6J2TBJ3"/>
<feature type="compositionally biased region" description="Polar residues" evidence="1">
    <location>
        <begin position="268"/>
        <end position="282"/>
    </location>
</feature>
<organism evidence="2 3">
    <name type="scientific">Drosophila lebanonensis</name>
    <name type="common">Fruit fly</name>
    <name type="synonym">Scaptodrosophila lebanonensis</name>
    <dbReference type="NCBI Taxonomy" id="7225"/>
    <lineage>
        <taxon>Eukaryota</taxon>
        <taxon>Metazoa</taxon>
        <taxon>Ecdysozoa</taxon>
        <taxon>Arthropoda</taxon>
        <taxon>Hexapoda</taxon>
        <taxon>Insecta</taxon>
        <taxon>Pterygota</taxon>
        <taxon>Neoptera</taxon>
        <taxon>Endopterygota</taxon>
        <taxon>Diptera</taxon>
        <taxon>Brachycera</taxon>
        <taxon>Muscomorpha</taxon>
        <taxon>Ephydroidea</taxon>
        <taxon>Drosophilidae</taxon>
        <taxon>Scaptodrosophila</taxon>
    </lineage>
</organism>
<accession>A0A6J2TBJ3</accession>
<feature type="compositionally biased region" description="Polar residues" evidence="1">
    <location>
        <begin position="361"/>
        <end position="375"/>
    </location>
</feature>
<evidence type="ECO:0000313" key="3">
    <source>
        <dbReference type="RefSeq" id="XP_030372483.1"/>
    </source>
</evidence>
<dbReference type="RefSeq" id="XP_030372483.1">
    <property type="nucleotide sequence ID" value="XM_030516623.1"/>
</dbReference>
<protein>
    <submittedName>
        <fullName evidence="3">Uncharacterized protein LOC115622621 isoform X1</fullName>
    </submittedName>
</protein>
<feature type="region of interest" description="Disordered" evidence="1">
    <location>
        <begin position="268"/>
        <end position="298"/>
    </location>
</feature>
<feature type="region of interest" description="Disordered" evidence="1">
    <location>
        <begin position="329"/>
        <end position="413"/>
    </location>
</feature>
<feature type="compositionally biased region" description="Basic residues" evidence="1">
    <location>
        <begin position="339"/>
        <end position="360"/>
    </location>
</feature>
<feature type="compositionally biased region" description="Basic and acidic residues" evidence="1">
    <location>
        <begin position="397"/>
        <end position="407"/>
    </location>
</feature>
<feature type="compositionally biased region" description="Polar residues" evidence="1">
    <location>
        <begin position="382"/>
        <end position="396"/>
    </location>
</feature>
<name>A0A6J2TBJ3_DROLE</name>